<evidence type="ECO:0000313" key="2">
    <source>
        <dbReference type="EMBL" id="AZQ78044.1"/>
    </source>
</evidence>
<dbReference type="RefSeq" id="WP_126704844.1">
    <property type="nucleotide sequence ID" value="NZ_CP034593.1"/>
</dbReference>
<protein>
    <recommendedName>
        <fullName evidence="4">DUF3592 domain-containing protein</fullName>
    </recommendedName>
</protein>
<keyword evidence="1" id="KW-1133">Transmembrane helix</keyword>
<keyword evidence="1" id="KW-0812">Transmembrane</keyword>
<feature type="transmembrane region" description="Helical" evidence="1">
    <location>
        <begin position="20"/>
        <end position="42"/>
    </location>
</feature>
<evidence type="ECO:0008006" key="4">
    <source>
        <dbReference type="Google" id="ProtNLM"/>
    </source>
</evidence>
<organism evidence="2 3">
    <name type="scientific">Flaviflexus ciconiae</name>
    <dbReference type="NCBI Taxonomy" id="2496867"/>
    <lineage>
        <taxon>Bacteria</taxon>
        <taxon>Bacillati</taxon>
        <taxon>Actinomycetota</taxon>
        <taxon>Actinomycetes</taxon>
        <taxon>Actinomycetales</taxon>
        <taxon>Actinomycetaceae</taxon>
        <taxon>Flaviflexus</taxon>
    </lineage>
</organism>
<keyword evidence="3" id="KW-1185">Reference proteome</keyword>
<accession>A0A3Q9G5F5</accession>
<dbReference type="Proteomes" id="UP000280344">
    <property type="component" value="Chromosome"/>
</dbReference>
<name>A0A3Q9G5F5_9ACTO</name>
<evidence type="ECO:0000256" key="1">
    <source>
        <dbReference type="SAM" id="Phobius"/>
    </source>
</evidence>
<dbReference type="EMBL" id="CP034593">
    <property type="protein sequence ID" value="AZQ78044.1"/>
    <property type="molecule type" value="Genomic_DNA"/>
</dbReference>
<dbReference type="OrthoDB" id="5188792at2"/>
<gene>
    <name evidence="2" type="ORF">EJ997_12570</name>
</gene>
<dbReference type="KEGG" id="flh:EJ997_12570"/>
<sequence>MSFEEQKALERAHKMWNGVLFTVGLVGVIALVIVLLGGVAGYPGNVQHIMGQSTKATATVTNIQKVDFCTRRNRDQYTLTWQEDGMSRTETVGRCGDPWDVGDKLTVWSTEAEPYTESPWVMRSMIVLLTTALGVTGWLAWRGRKKIKKAAESALNGTWQPQVYSTIGLPGARNFRMNPPRPNRNRVSDWIRVLYKPEGEYQIPLDVPGTLYIDGFQGDRPSGLSLHETADGRRVWRWHGRIREQKLR</sequence>
<dbReference type="AlphaFoldDB" id="A0A3Q9G5F5"/>
<evidence type="ECO:0000313" key="3">
    <source>
        <dbReference type="Proteomes" id="UP000280344"/>
    </source>
</evidence>
<reference evidence="2 3" key="1">
    <citation type="submission" date="2018-12" db="EMBL/GenBank/DDBJ databases">
        <title>Complete genome sequence of Flaviflexus sp. H23T48.</title>
        <authorList>
            <person name="Bae J.-W."/>
            <person name="Lee J.-Y."/>
        </authorList>
    </citation>
    <scope>NUCLEOTIDE SEQUENCE [LARGE SCALE GENOMIC DNA]</scope>
    <source>
        <strain evidence="2 3">H23T48</strain>
    </source>
</reference>
<feature type="transmembrane region" description="Helical" evidence="1">
    <location>
        <begin position="120"/>
        <end position="141"/>
    </location>
</feature>
<keyword evidence="1" id="KW-0472">Membrane</keyword>
<proteinExistence type="predicted"/>